<proteinExistence type="predicted"/>
<dbReference type="EMBL" id="JADIME010000013">
    <property type="protein sequence ID" value="MBO8464593.1"/>
    <property type="molecule type" value="Genomic_DNA"/>
</dbReference>
<accession>A0A9D9I3R2</accession>
<evidence type="ECO:0000313" key="1">
    <source>
        <dbReference type="EMBL" id="MBO8464593.1"/>
    </source>
</evidence>
<dbReference type="Proteomes" id="UP000823597">
    <property type="component" value="Unassembled WGS sequence"/>
</dbReference>
<comment type="caution">
    <text evidence="1">The sequence shown here is derived from an EMBL/GenBank/DDBJ whole genome shotgun (WGS) entry which is preliminary data.</text>
</comment>
<reference evidence="1" key="2">
    <citation type="journal article" date="2021" name="PeerJ">
        <title>Extensive microbial diversity within the chicken gut microbiome revealed by metagenomics and culture.</title>
        <authorList>
            <person name="Gilroy R."/>
            <person name="Ravi A."/>
            <person name="Getino M."/>
            <person name="Pursley I."/>
            <person name="Horton D.L."/>
            <person name="Alikhan N.F."/>
            <person name="Baker D."/>
            <person name="Gharbi K."/>
            <person name="Hall N."/>
            <person name="Watson M."/>
            <person name="Adriaenssens E.M."/>
            <person name="Foster-Nyarko E."/>
            <person name="Jarju S."/>
            <person name="Secka A."/>
            <person name="Antonio M."/>
            <person name="Oren A."/>
            <person name="Chaudhuri R.R."/>
            <person name="La Ragione R."/>
            <person name="Hildebrand F."/>
            <person name="Pallen M.J."/>
        </authorList>
    </citation>
    <scope>NUCLEOTIDE SEQUENCE</scope>
    <source>
        <strain evidence="1">10037</strain>
    </source>
</reference>
<reference evidence="1" key="1">
    <citation type="submission" date="2020-10" db="EMBL/GenBank/DDBJ databases">
        <authorList>
            <person name="Gilroy R."/>
        </authorList>
    </citation>
    <scope>NUCLEOTIDE SEQUENCE</scope>
    <source>
        <strain evidence="1">10037</strain>
    </source>
</reference>
<dbReference type="AlphaFoldDB" id="A0A9D9I3R2"/>
<protein>
    <submittedName>
        <fullName evidence="1">Uncharacterized protein</fullName>
    </submittedName>
</protein>
<organism evidence="1 2">
    <name type="scientific">Candidatus Merdivivens pullistercoris</name>
    <dbReference type="NCBI Taxonomy" id="2840873"/>
    <lineage>
        <taxon>Bacteria</taxon>
        <taxon>Pseudomonadati</taxon>
        <taxon>Bacteroidota</taxon>
        <taxon>Bacteroidia</taxon>
        <taxon>Bacteroidales</taxon>
        <taxon>Muribaculaceae</taxon>
        <taxon>Muribaculaceae incertae sedis</taxon>
        <taxon>Candidatus Merdivivens</taxon>
    </lineage>
</organism>
<evidence type="ECO:0000313" key="2">
    <source>
        <dbReference type="Proteomes" id="UP000823597"/>
    </source>
</evidence>
<name>A0A9D9I3R2_9BACT</name>
<sequence length="171" mass="19764">MAVLTMPGLSFIQNLKPMQSIALFHHQSPVMYAVQNFTEKSTAMFFMYELKKIPYDEPVPGKENEFIVHYRDTLCHAQTFRCSVSGDDKTIVLSYVDPDELPGELGDVEEYKNGLLSLLNDYDDFDLSSKLFINEGEIVLKAADYEDEGRDYTDFDFVLEWDGKEYILENR</sequence>
<gene>
    <name evidence="1" type="ORF">IAB93_01185</name>
</gene>